<name>A0ABQ8T3B5_PERAM</name>
<proteinExistence type="predicted"/>
<comment type="caution">
    <text evidence="1">The sequence shown here is derived from an EMBL/GenBank/DDBJ whole genome shotgun (WGS) entry which is preliminary data.</text>
</comment>
<protein>
    <submittedName>
        <fullName evidence="1">Uncharacterized protein</fullName>
    </submittedName>
</protein>
<evidence type="ECO:0000313" key="1">
    <source>
        <dbReference type="EMBL" id="KAJ4440476.1"/>
    </source>
</evidence>
<organism evidence="1 2">
    <name type="scientific">Periplaneta americana</name>
    <name type="common">American cockroach</name>
    <name type="synonym">Blatta americana</name>
    <dbReference type="NCBI Taxonomy" id="6978"/>
    <lineage>
        <taxon>Eukaryota</taxon>
        <taxon>Metazoa</taxon>
        <taxon>Ecdysozoa</taxon>
        <taxon>Arthropoda</taxon>
        <taxon>Hexapoda</taxon>
        <taxon>Insecta</taxon>
        <taxon>Pterygota</taxon>
        <taxon>Neoptera</taxon>
        <taxon>Polyneoptera</taxon>
        <taxon>Dictyoptera</taxon>
        <taxon>Blattodea</taxon>
        <taxon>Blattoidea</taxon>
        <taxon>Blattidae</taxon>
        <taxon>Blattinae</taxon>
        <taxon>Periplaneta</taxon>
    </lineage>
</organism>
<evidence type="ECO:0000313" key="2">
    <source>
        <dbReference type="Proteomes" id="UP001148838"/>
    </source>
</evidence>
<sequence length="270" mass="31485">MHPYKIQIVQTLKDADKVNRMTFCQQFLDLNVNEDIIHNMLLSDEAHHLSGPVNKETGCSSINGTSTDNDPVKRKLQDRRITTVPVSDYESDEIELENDVSDVLSIFTDSESDVEKKTKSVKIMLKAHSYMVVTYEEELWPWKVLEVKNNGTVVSCIQHHEAEISNKFAALGSFDEIEEELHINSVWENIIDIIKIAPEQSISYYETKKKKQWFDEDYSMIVERRKQAKLKFLQDPVDANRDNYEYFNERREASCSTLRKKERLLEGKTE</sequence>
<accession>A0ABQ8T3B5</accession>
<dbReference type="EMBL" id="JAJSOF020000017">
    <property type="protein sequence ID" value="KAJ4440476.1"/>
    <property type="molecule type" value="Genomic_DNA"/>
</dbReference>
<dbReference type="Proteomes" id="UP001148838">
    <property type="component" value="Unassembled WGS sequence"/>
</dbReference>
<keyword evidence="2" id="KW-1185">Reference proteome</keyword>
<gene>
    <name evidence="1" type="ORF">ANN_08617</name>
</gene>
<reference evidence="1 2" key="1">
    <citation type="journal article" date="2022" name="Allergy">
        <title>Genome assembly and annotation of Periplaneta americana reveal a comprehensive cockroach allergen profile.</title>
        <authorList>
            <person name="Wang L."/>
            <person name="Xiong Q."/>
            <person name="Saelim N."/>
            <person name="Wang L."/>
            <person name="Nong W."/>
            <person name="Wan A.T."/>
            <person name="Shi M."/>
            <person name="Liu X."/>
            <person name="Cao Q."/>
            <person name="Hui J.H.L."/>
            <person name="Sookrung N."/>
            <person name="Leung T.F."/>
            <person name="Tungtrongchitr A."/>
            <person name="Tsui S.K.W."/>
        </authorList>
    </citation>
    <scope>NUCLEOTIDE SEQUENCE [LARGE SCALE GENOMIC DNA]</scope>
    <source>
        <strain evidence="1">PWHHKU_190912</strain>
    </source>
</reference>